<dbReference type="GO" id="GO:0009236">
    <property type="term" value="P:cobalamin biosynthetic process"/>
    <property type="evidence" value="ECO:0007669"/>
    <property type="project" value="UniProtKB-UniRule"/>
</dbReference>
<dbReference type="FunFam" id="3.40.50.10210:FF:000001">
    <property type="entry name" value="Nicotinate-nucleotide--dimethylbenzimidazole phosphoribosyltransferase"/>
    <property type="match status" value="1"/>
</dbReference>
<feature type="active site" description="Proton acceptor" evidence="10">
    <location>
        <position position="314"/>
    </location>
</feature>
<comment type="similarity">
    <text evidence="2 10">Belongs to the CobT family.</text>
</comment>
<gene>
    <name evidence="10 12" type="primary">cobT</name>
    <name evidence="11" type="ORF">RCC75_10945</name>
    <name evidence="12" type="ORF">RCG00_08420</name>
</gene>
<comment type="pathway">
    <text evidence="1 10">Nucleoside biosynthesis; alpha-ribazole biosynthesis; alpha-ribazole from 5,6-dimethylbenzimidazole: step 1/2.</text>
</comment>
<dbReference type="Proteomes" id="UP001229862">
    <property type="component" value="Chromosome"/>
</dbReference>
<name>A0AA51MQU6_9GAMM</name>
<evidence type="ECO:0000256" key="4">
    <source>
        <dbReference type="ARBA" id="ARBA00015486"/>
    </source>
</evidence>
<sequence length="351" mass="36602">MDWLNEPCASATEHYREFALQRQQQLTKPSGALGRLETLAVTLAALQGREDPRADRVHISIFAADHGVTEEGVSAFPQAVTGQMVHNFLNGGAAISVLARELGATLEIIDVGVKDPLNHAGLISQRAGAGTANSAQAPAMTHSQLNLALQAGYAAAERAYANKAHLFIGGEMGIGNTTAATALYCALLDVAPSVATGAGTGLDAAGIAHKVNVIQRILDVHRHHLNAPLEALRCVGGFEIAALVGAYWRAAQRGIPIVVDGFISTAAALVAVQQQPNVQQWLLLSHASAEPGHVLATDFLGLQPLLDLQMRLGEGSGAALAVPLLRMACALHNRMATFAEAAVAGETAARL</sequence>
<dbReference type="CDD" id="cd02439">
    <property type="entry name" value="DMB-PRT_CobT"/>
    <property type="match status" value="1"/>
</dbReference>
<dbReference type="NCBIfam" id="NF000996">
    <property type="entry name" value="PRK00105.1"/>
    <property type="match status" value="1"/>
</dbReference>
<dbReference type="NCBIfam" id="TIGR03160">
    <property type="entry name" value="cobT_DBIPRT"/>
    <property type="match status" value="1"/>
</dbReference>
<keyword evidence="5 10" id="KW-0169">Cobalamin biosynthesis</keyword>
<dbReference type="Pfam" id="PF02277">
    <property type="entry name" value="DBI_PRT"/>
    <property type="match status" value="1"/>
</dbReference>
<dbReference type="HAMAP" id="MF_00230">
    <property type="entry name" value="CobT"/>
    <property type="match status" value="1"/>
</dbReference>
<dbReference type="InterPro" id="IPR017846">
    <property type="entry name" value="Nict_dMeBzImd_PRibTrfase_bact"/>
</dbReference>
<evidence type="ECO:0000313" key="13">
    <source>
        <dbReference type="Proteomes" id="UP001223336"/>
    </source>
</evidence>
<evidence type="ECO:0000256" key="5">
    <source>
        <dbReference type="ARBA" id="ARBA00022573"/>
    </source>
</evidence>
<accession>A0AA51MQU6</accession>
<evidence type="ECO:0000256" key="7">
    <source>
        <dbReference type="ARBA" id="ARBA00022679"/>
    </source>
</evidence>
<dbReference type="EMBL" id="CP133217">
    <property type="protein sequence ID" value="WML88393.1"/>
    <property type="molecule type" value="Genomic_DNA"/>
</dbReference>
<organism evidence="12">
    <name type="scientific">Thiothrix subterranea</name>
    <dbReference type="NCBI Taxonomy" id="2735563"/>
    <lineage>
        <taxon>Bacteria</taxon>
        <taxon>Pseudomonadati</taxon>
        <taxon>Pseudomonadota</taxon>
        <taxon>Gammaproteobacteria</taxon>
        <taxon>Thiotrichales</taxon>
        <taxon>Thiotrichaceae</taxon>
        <taxon>Thiothrix</taxon>
    </lineage>
</organism>
<dbReference type="Gene3D" id="3.40.50.10210">
    <property type="match status" value="1"/>
</dbReference>
<evidence type="ECO:0000256" key="9">
    <source>
        <dbReference type="ARBA" id="ARBA00047340"/>
    </source>
</evidence>
<comment type="catalytic activity">
    <reaction evidence="9 10">
        <text>5,6-dimethylbenzimidazole + nicotinate beta-D-ribonucleotide = alpha-ribazole 5'-phosphate + nicotinate + H(+)</text>
        <dbReference type="Rhea" id="RHEA:11196"/>
        <dbReference type="ChEBI" id="CHEBI:15378"/>
        <dbReference type="ChEBI" id="CHEBI:15890"/>
        <dbReference type="ChEBI" id="CHEBI:32544"/>
        <dbReference type="ChEBI" id="CHEBI:57502"/>
        <dbReference type="ChEBI" id="CHEBI:57918"/>
        <dbReference type="EC" id="2.4.2.21"/>
    </reaction>
</comment>
<dbReference type="SUPFAM" id="SSF52733">
    <property type="entry name" value="Nicotinate mononucleotide:5,6-dimethylbenzimidazole phosphoribosyltransferase (CobT)"/>
    <property type="match status" value="1"/>
</dbReference>
<evidence type="ECO:0000256" key="2">
    <source>
        <dbReference type="ARBA" id="ARBA00007110"/>
    </source>
</evidence>
<dbReference type="InterPro" id="IPR023195">
    <property type="entry name" value="Nict_dMeBzImd_PRibTrfase_N"/>
</dbReference>
<proteinExistence type="inferred from homology"/>
<evidence type="ECO:0000256" key="6">
    <source>
        <dbReference type="ARBA" id="ARBA00022676"/>
    </source>
</evidence>
<dbReference type="EMBL" id="JAVFKN010000013">
    <property type="protein sequence ID" value="MDQ5769048.1"/>
    <property type="molecule type" value="Genomic_DNA"/>
</dbReference>
<keyword evidence="7 10" id="KW-0808">Transferase</keyword>
<dbReference type="RefSeq" id="WP_308134981.1">
    <property type="nucleotide sequence ID" value="NZ_CP133197.1"/>
</dbReference>
<dbReference type="PANTHER" id="PTHR43463:SF1">
    <property type="entry name" value="NICOTINATE-NUCLEOTIDE--DIMETHYLBENZIMIDAZOLE PHOSPHORIBOSYLTRANSFERASE"/>
    <property type="match status" value="1"/>
</dbReference>
<dbReference type="Proteomes" id="UP001223336">
    <property type="component" value="Unassembled WGS sequence"/>
</dbReference>
<comment type="function">
    <text evidence="10">Catalyzes the synthesis of alpha-ribazole-5'-phosphate from nicotinate mononucleotide (NAMN) and 5,6-dimethylbenzimidazole (DMB).</text>
</comment>
<dbReference type="AlphaFoldDB" id="A0AA51MQU6"/>
<keyword evidence="6 10" id="KW-0328">Glycosyltransferase</keyword>
<evidence type="ECO:0000256" key="3">
    <source>
        <dbReference type="ARBA" id="ARBA00011991"/>
    </source>
</evidence>
<dbReference type="InterPro" id="IPR003200">
    <property type="entry name" value="Nict_dMeBzImd_PRibTrfase"/>
</dbReference>
<dbReference type="PANTHER" id="PTHR43463">
    <property type="entry name" value="NICOTINATE-NUCLEOTIDE--DIMETHYLBENZIMIDAZOLE PHOSPHORIBOSYLTRANSFERASE"/>
    <property type="match status" value="1"/>
</dbReference>
<evidence type="ECO:0000256" key="10">
    <source>
        <dbReference type="HAMAP-Rule" id="MF_00230"/>
    </source>
</evidence>
<evidence type="ECO:0000256" key="8">
    <source>
        <dbReference type="ARBA" id="ARBA00030686"/>
    </source>
</evidence>
<dbReference type="EC" id="2.4.2.21" evidence="3 10"/>
<keyword evidence="13" id="KW-1185">Reference proteome</keyword>
<evidence type="ECO:0000313" key="11">
    <source>
        <dbReference type="EMBL" id="MDQ5769048.1"/>
    </source>
</evidence>
<evidence type="ECO:0000256" key="1">
    <source>
        <dbReference type="ARBA" id="ARBA00005049"/>
    </source>
</evidence>
<evidence type="ECO:0000313" key="12">
    <source>
        <dbReference type="EMBL" id="WML88393.1"/>
    </source>
</evidence>
<dbReference type="GO" id="GO:0008939">
    <property type="term" value="F:nicotinate-nucleotide-dimethylbenzimidazole phosphoribosyltransferase activity"/>
    <property type="evidence" value="ECO:0007669"/>
    <property type="project" value="UniProtKB-UniRule"/>
</dbReference>
<reference evidence="12 13" key="1">
    <citation type="submission" date="2023-08" db="EMBL/GenBank/DDBJ databases">
        <title>New molecular markers tilS and rpoB for phylogenetic and monitoring studies of the genus Thiothrix biodiversity.</title>
        <authorList>
            <person name="Ravin N.V."/>
            <person name="Smolyakov D."/>
            <person name="Markov N.D."/>
            <person name="Beletsky A.V."/>
            <person name="Mardanov A.V."/>
            <person name="Rudenko T.S."/>
            <person name="Grabovich M.Y."/>
        </authorList>
    </citation>
    <scope>NUCLEOTIDE SEQUENCE</scope>
    <source>
        <strain evidence="12">DNT52</strain>
        <strain evidence="11 13">H33</strain>
    </source>
</reference>
<dbReference type="Gene3D" id="1.10.1610.10">
    <property type="match status" value="1"/>
</dbReference>
<protein>
    <recommendedName>
        <fullName evidence="4 10">Nicotinate-nucleotide--dimethylbenzimidazole phosphoribosyltransferase</fullName>
        <shortName evidence="10">NN:DBI PRT</shortName>
        <ecNumber evidence="3 10">2.4.2.21</ecNumber>
    </recommendedName>
    <alternativeName>
        <fullName evidence="8 10">N(1)-alpha-phosphoribosyltransferase</fullName>
    </alternativeName>
</protein>
<dbReference type="InterPro" id="IPR036087">
    <property type="entry name" value="Nict_dMeBzImd_PRibTrfase_sf"/>
</dbReference>